<proteinExistence type="predicted"/>
<protein>
    <submittedName>
        <fullName evidence="3">Uncharacterized protein</fullName>
    </submittedName>
</protein>
<organism evidence="3 4">
    <name type="scientific">Chaetomium strumarium</name>
    <dbReference type="NCBI Taxonomy" id="1170767"/>
    <lineage>
        <taxon>Eukaryota</taxon>
        <taxon>Fungi</taxon>
        <taxon>Dikarya</taxon>
        <taxon>Ascomycota</taxon>
        <taxon>Pezizomycotina</taxon>
        <taxon>Sordariomycetes</taxon>
        <taxon>Sordariomycetidae</taxon>
        <taxon>Sordariales</taxon>
        <taxon>Chaetomiaceae</taxon>
        <taxon>Chaetomium</taxon>
    </lineage>
</organism>
<keyword evidence="2" id="KW-0732">Signal</keyword>
<keyword evidence="4" id="KW-1185">Reference proteome</keyword>
<feature type="signal peptide" evidence="2">
    <location>
        <begin position="1"/>
        <end position="21"/>
    </location>
</feature>
<name>A0AAJ0LXZ2_9PEZI</name>
<evidence type="ECO:0000256" key="2">
    <source>
        <dbReference type="SAM" id="SignalP"/>
    </source>
</evidence>
<sequence length="351" mass="37349">MFLVSLFTALVLGGSLQPVIAADVYKMCKDNKCQNCSVGITNAGTGYPNCVTYDSDTVFFNQDIPGSEGGGWRPYIDIPELDVGCRIIVKSPANTDLPGRGYLIASFSQPACAVLELEKTFMLQFCCGADDCSAAGAGKVRRSAKFGGRYGWGELLDLNAASTGLYSLALRDANGTEITPAQIGPPHESTKRQPSQSAADLLAVPSTRGVKSKRSCQQNSWRADEGRAEYTRPADGTQILLRAVRGPGQFQITETRSQSFTTSMDIGFADVLSLGVGFEMTETVEDSQAYTFTVGEGQTGDVGFTPYLLCTTGSGSCNGNQVSGEICTPKTIKRPDGSLILDGIYSLVVHS</sequence>
<feature type="region of interest" description="Disordered" evidence="1">
    <location>
        <begin position="177"/>
        <end position="228"/>
    </location>
</feature>
<comment type="caution">
    <text evidence="3">The sequence shown here is derived from an EMBL/GenBank/DDBJ whole genome shotgun (WGS) entry which is preliminary data.</text>
</comment>
<accession>A0AAJ0LXZ2</accession>
<feature type="chain" id="PRO_5042511184" evidence="2">
    <location>
        <begin position="22"/>
        <end position="351"/>
    </location>
</feature>
<dbReference type="Proteomes" id="UP001273166">
    <property type="component" value="Unassembled WGS sequence"/>
</dbReference>
<dbReference type="Pfam" id="PF19535">
    <property type="entry name" value="DUF6060"/>
    <property type="match status" value="1"/>
</dbReference>
<reference evidence="3" key="2">
    <citation type="submission" date="2023-06" db="EMBL/GenBank/DDBJ databases">
        <authorList>
            <consortium name="Lawrence Berkeley National Laboratory"/>
            <person name="Mondo S.J."/>
            <person name="Hensen N."/>
            <person name="Bonometti L."/>
            <person name="Westerberg I."/>
            <person name="Brannstrom I.O."/>
            <person name="Guillou S."/>
            <person name="Cros-Aarteil S."/>
            <person name="Calhoun S."/>
            <person name="Haridas S."/>
            <person name="Kuo A."/>
            <person name="Pangilinan J."/>
            <person name="Riley R."/>
            <person name="Labutti K."/>
            <person name="Andreopoulos B."/>
            <person name="Lipzen A."/>
            <person name="Chen C."/>
            <person name="Yanf M."/>
            <person name="Daum C."/>
            <person name="Ng V."/>
            <person name="Clum A."/>
            <person name="Steindorff A."/>
            <person name="Ohm R."/>
            <person name="Martin F."/>
            <person name="Silar P."/>
            <person name="Natvig D."/>
            <person name="Lalanne C."/>
            <person name="Gautier V."/>
            <person name="Ament-Velasquez S.L."/>
            <person name="Kruys A."/>
            <person name="Hutchinson M.I."/>
            <person name="Powell A.J."/>
            <person name="Barry K."/>
            <person name="Miller A.N."/>
            <person name="Grigoriev I.V."/>
            <person name="Debuchy R."/>
            <person name="Gladieux P."/>
            <person name="Thoren M.H."/>
            <person name="Johannesson H."/>
        </authorList>
    </citation>
    <scope>NUCLEOTIDE SEQUENCE</scope>
    <source>
        <strain evidence="3">CBS 333.67</strain>
    </source>
</reference>
<reference evidence="3" key="1">
    <citation type="journal article" date="2023" name="Mol. Phylogenet. Evol.">
        <title>Genome-scale phylogeny and comparative genomics of the fungal order Sordariales.</title>
        <authorList>
            <person name="Hensen N."/>
            <person name="Bonometti L."/>
            <person name="Westerberg I."/>
            <person name="Brannstrom I.O."/>
            <person name="Guillou S."/>
            <person name="Cros-Aarteil S."/>
            <person name="Calhoun S."/>
            <person name="Haridas S."/>
            <person name="Kuo A."/>
            <person name="Mondo S."/>
            <person name="Pangilinan J."/>
            <person name="Riley R."/>
            <person name="LaButti K."/>
            <person name="Andreopoulos B."/>
            <person name="Lipzen A."/>
            <person name="Chen C."/>
            <person name="Yan M."/>
            <person name="Daum C."/>
            <person name="Ng V."/>
            <person name="Clum A."/>
            <person name="Steindorff A."/>
            <person name="Ohm R.A."/>
            <person name="Martin F."/>
            <person name="Silar P."/>
            <person name="Natvig D.O."/>
            <person name="Lalanne C."/>
            <person name="Gautier V."/>
            <person name="Ament-Velasquez S.L."/>
            <person name="Kruys A."/>
            <person name="Hutchinson M.I."/>
            <person name="Powell A.J."/>
            <person name="Barry K."/>
            <person name="Miller A.N."/>
            <person name="Grigoriev I.V."/>
            <person name="Debuchy R."/>
            <person name="Gladieux P."/>
            <person name="Hiltunen Thoren M."/>
            <person name="Johannesson H."/>
        </authorList>
    </citation>
    <scope>NUCLEOTIDE SEQUENCE</scope>
    <source>
        <strain evidence="3">CBS 333.67</strain>
    </source>
</reference>
<evidence type="ECO:0000256" key="1">
    <source>
        <dbReference type="SAM" id="MobiDB-lite"/>
    </source>
</evidence>
<dbReference type="GeneID" id="87888937"/>
<dbReference type="EMBL" id="JAUDZG010000008">
    <property type="protein sequence ID" value="KAK3301862.1"/>
    <property type="molecule type" value="Genomic_DNA"/>
</dbReference>
<dbReference type="InterPro" id="IPR045702">
    <property type="entry name" value="DUF6060"/>
</dbReference>
<dbReference type="RefSeq" id="XP_062717642.1">
    <property type="nucleotide sequence ID" value="XM_062870108.1"/>
</dbReference>
<evidence type="ECO:0000313" key="4">
    <source>
        <dbReference type="Proteomes" id="UP001273166"/>
    </source>
</evidence>
<dbReference type="AlphaFoldDB" id="A0AAJ0LXZ2"/>
<evidence type="ECO:0000313" key="3">
    <source>
        <dbReference type="EMBL" id="KAK3301862.1"/>
    </source>
</evidence>
<gene>
    <name evidence="3" type="ORF">B0T15DRAFT_544888</name>
</gene>